<reference evidence="1 2" key="1">
    <citation type="submission" date="2013-05" db="EMBL/GenBank/DDBJ databases">
        <title>The Genome Sequence of Bacteroides stercoris CC31F.</title>
        <authorList>
            <consortium name="The Broad Institute Genomics Platform"/>
            <person name="Earl A."/>
            <person name="Ward D."/>
            <person name="Feldgarden M."/>
            <person name="Gevers D."/>
            <person name="Oliphant K."/>
            <person name="Allen-Vercoe E."/>
            <person name="Walker B."/>
            <person name="Young S."/>
            <person name="Zeng Q."/>
            <person name="Gargeya S."/>
            <person name="Fitzgerald M."/>
            <person name="Haas B."/>
            <person name="Abouelleil A."/>
            <person name="Allen A.W."/>
            <person name="Alvarado L."/>
            <person name="Arachchi H.M."/>
            <person name="Berlin A.M."/>
            <person name="Chapman S.B."/>
            <person name="Gainer-Dewar J."/>
            <person name="Goldberg J."/>
            <person name="Griggs A."/>
            <person name="Gujja S."/>
            <person name="Hansen M."/>
            <person name="Howarth C."/>
            <person name="Imamovic A."/>
            <person name="Ireland A."/>
            <person name="Larimer J."/>
            <person name="McCowan C."/>
            <person name="Murphy C."/>
            <person name="Pearson M."/>
            <person name="Poon T.W."/>
            <person name="Priest M."/>
            <person name="Roberts A."/>
            <person name="Saif S."/>
            <person name="Shea T."/>
            <person name="Sisk P."/>
            <person name="Sykes S."/>
            <person name="Wortman J."/>
            <person name="Nusbaum C."/>
            <person name="Birren B."/>
        </authorList>
    </citation>
    <scope>NUCLEOTIDE SEQUENCE [LARGE SCALE GENOMIC DNA]</scope>
    <source>
        <strain evidence="1 2">CC31F</strain>
    </source>
</reference>
<dbReference type="HOGENOM" id="CLU_2987177_0_0_10"/>
<dbReference type="AlphaFoldDB" id="S3Y6J4"/>
<dbReference type="Proteomes" id="UP000014614">
    <property type="component" value="Unassembled WGS sequence"/>
</dbReference>
<comment type="caution">
    <text evidence="1">The sequence shown here is derived from an EMBL/GenBank/DDBJ whole genome shotgun (WGS) entry which is preliminary data.</text>
</comment>
<protein>
    <submittedName>
        <fullName evidence="1">Uncharacterized protein</fullName>
    </submittedName>
</protein>
<name>S3Y6J4_BACSE</name>
<gene>
    <name evidence="1" type="ORF">HMPREF1181_03067</name>
</gene>
<accession>S3Y6J4</accession>
<evidence type="ECO:0000313" key="1">
    <source>
        <dbReference type="EMBL" id="EPH17377.1"/>
    </source>
</evidence>
<organism evidence="1 2">
    <name type="scientific">Bacteroides stercoris CC31F</name>
    <dbReference type="NCBI Taxonomy" id="1073351"/>
    <lineage>
        <taxon>Bacteria</taxon>
        <taxon>Pseudomonadati</taxon>
        <taxon>Bacteroidota</taxon>
        <taxon>Bacteroidia</taxon>
        <taxon>Bacteroidales</taxon>
        <taxon>Bacteroidaceae</taxon>
        <taxon>Bacteroides</taxon>
    </lineage>
</organism>
<dbReference type="EMBL" id="ATFP01000051">
    <property type="protein sequence ID" value="EPH17377.1"/>
    <property type="molecule type" value="Genomic_DNA"/>
</dbReference>
<sequence>MNHIHIAAIRGKIPITNMSVIIYCNGKYYLQIIAKKSWRYIIFAKKGINNDTIIIIE</sequence>
<evidence type="ECO:0000313" key="2">
    <source>
        <dbReference type="Proteomes" id="UP000014614"/>
    </source>
</evidence>
<proteinExistence type="predicted"/>